<evidence type="ECO:0000256" key="1">
    <source>
        <dbReference type="SAM" id="SignalP"/>
    </source>
</evidence>
<feature type="chain" id="PRO_5019380458" evidence="1">
    <location>
        <begin position="22"/>
        <end position="243"/>
    </location>
</feature>
<feature type="domain" description="DUF2059" evidence="2">
    <location>
        <begin position="102"/>
        <end position="140"/>
    </location>
</feature>
<dbReference type="Proteomes" id="UP000283469">
    <property type="component" value="Unassembled WGS sequence"/>
</dbReference>
<proteinExistence type="predicted"/>
<dbReference type="RefSeq" id="WP_119743417.1">
    <property type="nucleotide sequence ID" value="NZ_QVRA01000001.1"/>
</dbReference>
<reference evidence="3 4" key="1">
    <citation type="submission" date="2018-08" db="EMBL/GenBank/DDBJ databases">
        <title>Sphingobium sp. EO9.</title>
        <authorList>
            <person name="Park Y."/>
            <person name="Kim K.H."/>
            <person name="Jeon C.O."/>
        </authorList>
    </citation>
    <scope>NUCLEOTIDE SEQUENCE [LARGE SCALE GENOMIC DNA]</scope>
    <source>
        <strain evidence="3 4">EO9</strain>
    </source>
</reference>
<dbReference type="Pfam" id="PF09832">
    <property type="entry name" value="DUF2059"/>
    <property type="match status" value="1"/>
</dbReference>
<dbReference type="AlphaFoldDB" id="A0A418YXV4"/>
<evidence type="ECO:0000313" key="4">
    <source>
        <dbReference type="Proteomes" id="UP000283469"/>
    </source>
</evidence>
<name>A0A418YXV4_9SPHN</name>
<evidence type="ECO:0000313" key="3">
    <source>
        <dbReference type="EMBL" id="RJG57686.1"/>
    </source>
</evidence>
<evidence type="ECO:0000259" key="2">
    <source>
        <dbReference type="Pfam" id="PF09832"/>
    </source>
</evidence>
<accession>A0A418YXV4</accession>
<protein>
    <submittedName>
        <fullName evidence="3">DUF2059 domain-containing protein</fullName>
    </submittedName>
</protein>
<organism evidence="3 4">
    <name type="scientific">Sphingobium terrigena</name>
    <dbReference type="NCBI Taxonomy" id="2304063"/>
    <lineage>
        <taxon>Bacteria</taxon>
        <taxon>Pseudomonadati</taxon>
        <taxon>Pseudomonadota</taxon>
        <taxon>Alphaproteobacteria</taxon>
        <taxon>Sphingomonadales</taxon>
        <taxon>Sphingomonadaceae</taxon>
        <taxon>Sphingobium</taxon>
    </lineage>
</organism>
<feature type="signal peptide" evidence="1">
    <location>
        <begin position="1"/>
        <end position="21"/>
    </location>
</feature>
<dbReference type="InterPro" id="IPR018637">
    <property type="entry name" value="DUF2059"/>
</dbReference>
<comment type="caution">
    <text evidence="3">The sequence shown here is derived from an EMBL/GenBank/DDBJ whole genome shotgun (WGS) entry which is preliminary data.</text>
</comment>
<keyword evidence="1" id="KW-0732">Signal</keyword>
<dbReference type="EMBL" id="QVRA01000001">
    <property type="protein sequence ID" value="RJG57686.1"/>
    <property type="molecule type" value="Genomic_DNA"/>
</dbReference>
<keyword evidence="4" id="KW-1185">Reference proteome</keyword>
<gene>
    <name evidence="3" type="ORF">D0Z70_00195</name>
</gene>
<sequence>MRGDFIVLALLAMGPSLTALAQAPAVPATTASAAQTLAKHYLPTDLVKETGTREFDKNFDASFDGAAGNSAMEAQFPGLKAAGKRAGLAVLNAAYDRDLPNMQNALALYLEQQFSSSELTKLNDFYGSATGQKLMRSMLAGADTTKLAERAKANPDAFQMQAADVQGLMNPAALAQLSQAELASIMQFGISPIGRKFGQHSSALQKICVDGTNALIRNTMPVVQSKVIEAVSAHIASFGKGQK</sequence>